<keyword evidence="2" id="KW-1185">Reference proteome</keyword>
<gene>
    <name evidence="1" type="ORF">L1987_37438</name>
</gene>
<dbReference type="Proteomes" id="UP001056120">
    <property type="component" value="Linkage Group LG12"/>
</dbReference>
<dbReference type="EMBL" id="CM042029">
    <property type="protein sequence ID" value="KAI3794799.1"/>
    <property type="molecule type" value="Genomic_DNA"/>
</dbReference>
<sequence>MELSIAQPDDWYIHPRDGVTDLLGNVYLCLEKLVLIDAILKPLLKLKVVFKLATAMDAVKFVESCNEGTY</sequence>
<evidence type="ECO:0000313" key="1">
    <source>
        <dbReference type="EMBL" id="KAI3794799.1"/>
    </source>
</evidence>
<reference evidence="2" key="1">
    <citation type="journal article" date="2022" name="Mol. Ecol. Resour.">
        <title>The genomes of chicory, endive, great burdock and yacon provide insights into Asteraceae palaeo-polyploidization history and plant inulin production.</title>
        <authorList>
            <person name="Fan W."/>
            <person name="Wang S."/>
            <person name="Wang H."/>
            <person name="Wang A."/>
            <person name="Jiang F."/>
            <person name="Liu H."/>
            <person name="Zhao H."/>
            <person name="Xu D."/>
            <person name="Zhang Y."/>
        </authorList>
    </citation>
    <scope>NUCLEOTIDE SEQUENCE [LARGE SCALE GENOMIC DNA]</scope>
    <source>
        <strain evidence="2">cv. Yunnan</strain>
    </source>
</reference>
<name>A0ACB9HFX7_9ASTR</name>
<protein>
    <submittedName>
        <fullName evidence="1">Uncharacterized protein</fullName>
    </submittedName>
</protein>
<comment type="caution">
    <text evidence="1">The sequence shown here is derived from an EMBL/GenBank/DDBJ whole genome shotgun (WGS) entry which is preliminary data.</text>
</comment>
<organism evidence="1 2">
    <name type="scientific">Smallanthus sonchifolius</name>
    <dbReference type="NCBI Taxonomy" id="185202"/>
    <lineage>
        <taxon>Eukaryota</taxon>
        <taxon>Viridiplantae</taxon>
        <taxon>Streptophyta</taxon>
        <taxon>Embryophyta</taxon>
        <taxon>Tracheophyta</taxon>
        <taxon>Spermatophyta</taxon>
        <taxon>Magnoliopsida</taxon>
        <taxon>eudicotyledons</taxon>
        <taxon>Gunneridae</taxon>
        <taxon>Pentapetalae</taxon>
        <taxon>asterids</taxon>
        <taxon>campanulids</taxon>
        <taxon>Asterales</taxon>
        <taxon>Asteraceae</taxon>
        <taxon>Asteroideae</taxon>
        <taxon>Heliantheae alliance</taxon>
        <taxon>Millerieae</taxon>
        <taxon>Smallanthus</taxon>
    </lineage>
</organism>
<reference evidence="1 2" key="2">
    <citation type="journal article" date="2022" name="Mol. Ecol. Resour.">
        <title>The genomes of chicory, endive, great burdock and yacon provide insights into Asteraceae paleo-polyploidization history and plant inulin production.</title>
        <authorList>
            <person name="Fan W."/>
            <person name="Wang S."/>
            <person name="Wang H."/>
            <person name="Wang A."/>
            <person name="Jiang F."/>
            <person name="Liu H."/>
            <person name="Zhao H."/>
            <person name="Xu D."/>
            <person name="Zhang Y."/>
        </authorList>
    </citation>
    <scope>NUCLEOTIDE SEQUENCE [LARGE SCALE GENOMIC DNA]</scope>
    <source>
        <strain evidence="2">cv. Yunnan</strain>
        <tissue evidence="1">Leaves</tissue>
    </source>
</reference>
<evidence type="ECO:0000313" key="2">
    <source>
        <dbReference type="Proteomes" id="UP001056120"/>
    </source>
</evidence>
<accession>A0ACB9HFX7</accession>
<proteinExistence type="predicted"/>